<evidence type="ECO:0000256" key="1">
    <source>
        <dbReference type="SAM" id="MobiDB-lite"/>
    </source>
</evidence>
<keyword evidence="3" id="KW-1185">Reference proteome</keyword>
<sequence>MDRQVQKMGNAIMFWSENCECEDRATEHKDGARSGRTRKARPAHLSARAAQSAVARRGAGDRTDAGRTSRRPPGRRPQRGGQPPHPAAAADPRPARPAPKTPRVLGVDDFALRKSHVHGSALIDVETCRPIDLLPDHEAATLTRWLADQPGIEIICRDRASDRAHADARARTAGDASQHLEPCRSTPAGREGAGGARGRHWGRW</sequence>
<comment type="caution">
    <text evidence="2">The sequence shown here is derived from an EMBL/GenBank/DDBJ whole genome shotgun (WGS) entry which is preliminary data.</text>
</comment>
<evidence type="ECO:0008006" key="4">
    <source>
        <dbReference type="Google" id="ProtNLM"/>
    </source>
</evidence>
<feature type="compositionally biased region" description="Basic and acidic residues" evidence="1">
    <location>
        <begin position="58"/>
        <end position="67"/>
    </location>
</feature>
<feature type="compositionally biased region" description="Low complexity" evidence="1">
    <location>
        <begin position="79"/>
        <end position="92"/>
    </location>
</feature>
<dbReference type="InterPro" id="IPR047951">
    <property type="entry name" value="Transpos_ISL3"/>
</dbReference>
<dbReference type="PANTHER" id="PTHR33498:SF1">
    <property type="entry name" value="TRANSPOSASE FOR INSERTION SEQUENCE ELEMENT IS1557"/>
    <property type="match status" value="1"/>
</dbReference>
<proteinExistence type="predicted"/>
<dbReference type="PANTHER" id="PTHR33498">
    <property type="entry name" value="TRANSPOSASE FOR INSERTION SEQUENCE ELEMENT IS1557"/>
    <property type="match status" value="1"/>
</dbReference>
<dbReference type="EMBL" id="BAAABZ010000042">
    <property type="protein sequence ID" value="GAA0535859.1"/>
    <property type="molecule type" value="Genomic_DNA"/>
</dbReference>
<evidence type="ECO:0000313" key="2">
    <source>
        <dbReference type="EMBL" id="GAA0535859.1"/>
    </source>
</evidence>
<protein>
    <recommendedName>
        <fullName evidence="4">Transposase</fullName>
    </recommendedName>
</protein>
<feature type="compositionally biased region" description="Basic residues" evidence="1">
    <location>
        <begin position="68"/>
        <end position="78"/>
    </location>
</feature>
<name>A0ABN1D740_9ACTN</name>
<reference evidence="2 3" key="1">
    <citation type="journal article" date="2019" name="Int. J. Syst. Evol. Microbiol.">
        <title>The Global Catalogue of Microorganisms (GCM) 10K type strain sequencing project: providing services to taxonomists for standard genome sequencing and annotation.</title>
        <authorList>
            <consortium name="The Broad Institute Genomics Platform"/>
            <consortium name="The Broad Institute Genome Sequencing Center for Infectious Disease"/>
            <person name="Wu L."/>
            <person name="Ma J."/>
        </authorList>
    </citation>
    <scope>NUCLEOTIDE SEQUENCE [LARGE SCALE GENOMIC DNA]</scope>
    <source>
        <strain evidence="2 3">JCM 5052</strain>
    </source>
</reference>
<organism evidence="2 3">
    <name type="scientific">Streptomyces mordarskii</name>
    <dbReference type="NCBI Taxonomy" id="1226758"/>
    <lineage>
        <taxon>Bacteria</taxon>
        <taxon>Bacillati</taxon>
        <taxon>Actinomycetota</taxon>
        <taxon>Actinomycetes</taxon>
        <taxon>Kitasatosporales</taxon>
        <taxon>Streptomycetaceae</taxon>
        <taxon>Streptomyces</taxon>
    </lineage>
</organism>
<accession>A0ABN1D740</accession>
<feature type="region of interest" description="Disordered" evidence="1">
    <location>
        <begin position="22"/>
        <end position="103"/>
    </location>
</feature>
<feature type="compositionally biased region" description="Low complexity" evidence="1">
    <location>
        <begin position="46"/>
        <end position="57"/>
    </location>
</feature>
<dbReference type="Proteomes" id="UP001501576">
    <property type="component" value="Unassembled WGS sequence"/>
</dbReference>
<feature type="region of interest" description="Disordered" evidence="1">
    <location>
        <begin position="171"/>
        <end position="204"/>
    </location>
</feature>
<gene>
    <name evidence="2" type="ORF">GCM10010390_42070</name>
</gene>
<feature type="compositionally biased region" description="Basic and acidic residues" evidence="1">
    <location>
        <begin position="22"/>
        <end position="33"/>
    </location>
</feature>
<evidence type="ECO:0000313" key="3">
    <source>
        <dbReference type="Proteomes" id="UP001501576"/>
    </source>
</evidence>